<evidence type="ECO:0000256" key="3">
    <source>
        <dbReference type="ARBA" id="ARBA00022827"/>
    </source>
</evidence>
<dbReference type="InterPro" id="IPR002938">
    <property type="entry name" value="FAD-bd"/>
</dbReference>
<keyword evidence="2" id="KW-0285">Flavoprotein</keyword>
<dbReference type="EMBL" id="JACCBN010000001">
    <property type="protein sequence ID" value="NYD36924.1"/>
    <property type="molecule type" value="Genomic_DNA"/>
</dbReference>
<evidence type="ECO:0000259" key="4">
    <source>
        <dbReference type="Pfam" id="PF01494"/>
    </source>
</evidence>
<dbReference type="InterPro" id="IPR050641">
    <property type="entry name" value="RIFMO-like"/>
</dbReference>
<organism evidence="5 6">
    <name type="scientific">Actinomycetospora corticicola</name>
    <dbReference type="NCBI Taxonomy" id="663602"/>
    <lineage>
        <taxon>Bacteria</taxon>
        <taxon>Bacillati</taxon>
        <taxon>Actinomycetota</taxon>
        <taxon>Actinomycetes</taxon>
        <taxon>Pseudonocardiales</taxon>
        <taxon>Pseudonocardiaceae</taxon>
        <taxon>Actinomycetospora</taxon>
    </lineage>
</organism>
<proteinExistence type="predicted"/>
<accession>A0A7Y9J6Z8</accession>
<dbReference type="Proteomes" id="UP000535890">
    <property type="component" value="Unassembled WGS sequence"/>
</dbReference>
<feature type="domain" description="FAD-binding" evidence="4">
    <location>
        <begin position="6"/>
        <end position="349"/>
    </location>
</feature>
<dbReference type="PANTHER" id="PTHR43004">
    <property type="entry name" value="TRK SYSTEM POTASSIUM UPTAKE PROTEIN"/>
    <property type="match status" value="1"/>
</dbReference>
<dbReference type="Pfam" id="PF01494">
    <property type="entry name" value="FAD_binding_3"/>
    <property type="match status" value="1"/>
</dbReference>
<dbReference type="AlphaFoldDB" id="A0A7Y9J6Z8"/>
<dbReference type="SUPFAM" id="SSF51905">
    <property type="entry name" value="FAD/NAD(P)-binding domain"/>
    <property type="match status" value="1"/>
</dbReference>
<dbReference type="Gene3D" id="3.30.70.2450">
    <property type="match status" value="1"/>
</dbReference>
<dbReference type="PRINTS" id="PR00420">
    <property type="entry name" value="RNGMNOXGNASE"/>
</dbReference>
<evidence type="ECO:0000256" key="2">
    <source>
        <dbReference type="ARBA" id="ARBA00022630"/>
    </source>
</evidence>
<dbReference type="GO" id="GO:0071949">
    <property type="term" value="F:FAD binding"/>
    <property type="evidence" value="ECO:0007669"/>
    <property type="project" value="InterPro"/>
</dbReference>
<comment type="caution">
    <text evidence="5">The sequence shown here is derived from an EMBL/GenBank/DDBJ whole genome shotgun (WGS) entry which is preliminary data.</text>
</comment>
<comment type="cofactor">
    <cofactor evidence="1">
        <name>FAD</name>
        <dbReference type="ChEBI" id="CHEBI:57692"/>
    </cofactor>
</comment>
<dbReference type="PANTHER" id="PTHR43004:SF19">
    <property type="entry name" value="BINDING MONOOXYGENASE, PUTATIVE (JCVI)-RELATED"/>
    <property type="match status" value="1"/>
</dbReference>
<protein>
    <submittedName>
        <fullName evidence="5">2-polyprenyl-6-methoxyphenol hydroxylase-like FAD-dependent oxidoreductase</fullName>
    </submittedName>
</protein>
<dbReference type="GO" id="GO:0016709">
    <property type="term" value="F:oxidoreductase activity, acting on paired donors, with incorporation or reduction of molecular oxygen, NAD(P)H as one donor, and incorporation of one atom of oxygen"/>
    <property type="evidence" value="ECO:0007669"/>
    <property type="project" value="UniProtKB-ARBA"/>
</dbReference>
<name>A0A7Y9J6Z8_9PSEU</name>
<sequence>MTTTHEVLVVGGGPVGLLTAAELALAGVDVAVLERRTEPDRTIKAGSVVATAVHAMDRRGLLERGLEVQQRFLAGLLRPTTGRGPRFAGHLAGIPLRLDLMDLPDAGHGPVPMLLAIPQHELEAILLDHATALGVPIHRGLTTTDVVESASGVTVATDRGEWTASWVVGADGGRSVVRRAVGVGFPGTDPEITGRQALVDLADADGLEFGWQHGPHGVWCVGPQPGRILTVEFDGPPADRDAPVTAEELEKSLQHVSGTQVRVTAVHSATRWTDNTRQVDAYRHGRVLLAGDAAHVHPPFGGQGLGLGLSDAMNLGWKLAAVVRGQDPESLLDTYDAERRPAAAAVLDLTRAQVALMRPDPKTIALRRFVGDALATRPGATAAARLLAGPEVHAPIAQPGDDPLVGRLAPETVLDDGRRLAEVARDGRWTRVVTAEGPASDERTTVVRGPRAMLVRPDGVCAARR</sequence>
<dbReference type="RefSeq" id="WP_179794536.1">
    <property type="nucleotide sequence ID" value="NZ_BAABHP010000021.1"/>
</dbReference>
<gene>
    <name evidence="5" type="ORF">BJ983_003026</name>
</gene>
<evidence type="ECO:0000313" key="5">
    <source>
        <dbReference type="EMBL" id="NYD36924.1"/>
    </source>
</evidence>
<dbReference type="InterPro" id="IPR036188">
    <property type="entry name" value="FAD/NAD-bd_sf"/>
</dbReference>
<keyword evidence="6" id="KW-1185">Reference proteome</keyword>
<reference evidence="5 6" key="1">
    <citation type="submission" date="2020-07" db="EMBL/GenBank/DDBJ databases">
        <title>Sequencing the genomes of 1000 actinobacteria strains.</title>
        <authorList>
            <person name="Klenk H.-P."/>
        </authorList>
    </citation>
    <scope>NUCLEOTIDE SEQUENCE [LARGE SCALE GENOMIC DNA]</scope>
    <source>
        <strain evidence="5 6">DSM 45772</strain>
    </source>
</reference>
<keyword evidence="3" id="KW-0274">FAD</keyword>
<evidence type="ECO:0000256" key="1">
    <source>
        <dbReference type="ARBA" id="ARBA00001974"/>
    </source>
</evidence>
<evidence type="ECO:0000313" key="6">
    <source>
        <dbReference type="Proteomes" id="UP000535890"/>
    </source>
</evidence>
<dbReference type="Gene3D" id="3.50.50.60">
    <property type="entry name" value="FAD/NAD(P)-binding domain"/>
    <property type="match status" value="1"/>
</dbReference>